<organism evidence="2">
    <name type="scientific">Psilocybe cubensis</name>
    <name type="common">Psychedelic mushroom</name>
    <name type="synonym">Stropharia cubensis</name>
    <dbReference type="NCBI Taxonomy" id="181762"/>
    <lineage>
        <taxon>Eukaryota</taxon>
        <taxon>Fungi</taxon>
        <taxon>Dikarya</taxon>
        <taxon>Basidiomycota</taxon>
        <taxon>Agaricomycotina</taxon>
        <taxon>Agaricomycetes</taxon>
        <taxon>Agaricomycetidae</taxon>
        <taxon>Agaricales</taxon>
        <taxon>Agaricineae</taxon>
        <taxon>Strophariaceae</taxon>
        <taxon>Psilocybe</taxon>
    </lineage>
</organism>
<proteinExistence type="predicted"/>
<evidence type="ECO:0000313" key="2">
    <source>
        <dbReference type="EMBL" id="KAG5170812.1"/>
    </source>
</evidence>
<reference evidence="2" key="1">
    <citation type="submission" date="2021-02" db="EMBL/GenBank/DDBJ databases">
        <title>Psilocybe cubensis genome.</title>
        <authorList>
            <person name="Mckernan K.J."/>
            <person name="Crawford S."/>
            <person name="Trippe A."/>
            <person name="Kane L.T."/>
            <person name="Mclaughlin S."/>
        </authorList>
    </citation>
    <scope>NUCLEOTIDE SEQUENCE [LARGE SCALE GENOMIC DNA]</scope>
    <source>
        <strain evidence="2">MGC-MH-2018</strain>
    </source>
</reference>
<dbReference type="OrthoDB" id="3048394at2759"/>
<sequence>MSSTTLYSPIYKASDVGNTARDPFGILPFNRRIRETKNVVLEFKFGRLQPWSWPLNNSVIVPPADLQDYRRTHLMRFPQCLCGINKEAGDPTVNTESVVFQMVSGGLQGCIVAACVNRSCKYFINLDRIFRDTSSPEFRVCEYPLRTAGELPPPPLVFDANDFKYEDDVPSSSPPSILRMSPSKRLKWLEDESIANSTYTRYLKRKHEFPSTPESSQQAIKRQRLELSGSGSSSSKGNAQALRPLSSYLRKASPPAPSEVGIVTLLLSLDDNGLSMREFQQICVVCNACNNWVGTPSALEKHYCSRIAHAQSDDVFIDLTSDLDD</sequence>
<comment type="caution">
    <text evidence="2">The sequence shown here is derived from an EMBL/GenBank/DDBJ whole genome shotgun (WGS) entry which is preliminary data.</text>
</comment>
<accession>A0A8H7Y110</accession>
<dbReference type="EMBL" id="JAFIQS010000003">
    <property type="protein sequence ID" value="KAG5170812.1"/>
    <property type="molecule type" value="Genomic_DNA"/>
</dbReference>
<dbReference type="AlphaFoldDB" id="A0A8H7Y110"/>
<name>A0A8H7Y110_PSICU</name>
<protein>
    <submittedName>
        <fullName evidence="2">Uncharacterized protein</fullName>
    </submittedName>
</protein>
<gene>
    <name evidence="2" type="ORF">JR316_002885</name>
</gene>
<feature type="region of interest" description="Disordered" evidence="1">
    <location>
        <begin position="207"/>
        <end position="239"/>
    </location>
</feature>
<evidence type="ECO:0000256" key="1">
    <source>
        <dbReference type="SAM" id="MobiDB-lite"/>
    </source>
</evidence>